<feature type="domain" description="Multidrug resistance protein MdtA-like barrel-sandwich hybrid" evidence="4">
    <location>
        <begin position="85"/>
        <end position="231"/>
    </location>
</feature>
<keyword evidence="2" id="KW-0812">Transmembrane</keyword>
<evidence type="ECO:0000259" key="3">
    <source>
        <dbReference type="Pfam" id="PF25876"/>
    </source>
</evidence>
<dbReference type="GO" id="GO:0015562">
    <property type="term" value="F:efflux transmembrane transporter activity"/>
    <property type="evidence" value="ECO:0007669"/>
    <property type="project" value="TreeGrafter"/>
</dbReference>
<organism evidence="5 6">
    <name type="scientific">Handelsmanbacteria sp. (strain RIFCSPLOWO2_12_FULL_64_10)</name>
    <dbReference type="NCBI Taxonomy" id="1817868"/>
    <lineage>
        <taxon>Bacteria</taxon>
        <taxon>Candidatus Handelsmaniibacteriota</taxon>
    </lineage>
</organism>
<dbReference type="Pfam" id="PF25876">
    <property type="entry name" value="HH_MFP_RND"/>
    <property type="match status" value="1"/>
</dbReference>
<keyword evidence="2" id="KW-0472">Membrane</keyword>
<evidence type="ECO:0000259" key="4">
    <source>
        <dbReference type="Pfam" id="PF25917"/>
    </source>
</evidence>
<dbReference type="EMBL" id="MFKF01000275">
    <property type="protein sequence ID" value="OGG47066.1"/>
    <property type="molecule type" value="Genomic_DNA"/>
</dbReference>
<comment type="similarity">
    <text evidence="1">Belongs to the membrane fusion protein (MFP) (TC 8.A.1) family.</text>
</comment>
<dbReference type="Gene3D" id="2.40.50.100">
    <property type="match status" value="1"/>
</dbReference>
<evidence type="ECO:0000313" key="5">
    <source>
        <dbReference type="EMBL" id="OGG47066.1"/>
    </source>
</evidence>
<evidence type="ECO:0000256" key="2">
    <source>
        <dbReference type="SAM" id="Phobius"/>
    </source>
</evidence>
<comment type="caution">
    <text evidence="5">The sequence shown here is derived from an EMBL/GenBank/DDBJ whole genome shotgun (WGS) entry which is preliminary data.</text>
</comment>
<reference evidence="5 6" key="1">
    <citation type="journal article" date="2016" name="Nat. Commun.">
        <title>Thousands of microbial genomes shed light on interconnected biogeochemical processes in an aquifer system.</title>
        <authorList>
            <person name="Anantharaman K."/>
            <person name="Brown C.T."/>
            <person name="Hug L.A."/>
            <person name="Sharon I."/>
            <person name="Castelle C.J."/>
            <person name="Probst A.J."/>
            <person name="Thomas B.C."/>
            <person name="Singh A."/>
            <person name="Wilkins M.J."/>
            <person name="Karaoz U."/>
            <person name="Brodie E.L."/>
            <person name="Williams K.H."/>
            <person name="Hubbard S.S."/>
            <person name="Banfield J.F."/>
        </authorList>
    </citation>
    <scope>NUCLEOTIDE SEQUENCE [LARGE SCALE GENOMIC DNA]</scope>
    <source>
        <strain evidence="6">RIFCSPLOWO2_12_FULL_64_10</strain>
    </source>
</reference>
<dbReference type="InterPro" id="IPR058624">
    <property type="entry name" value="MdtA-like_HH"/>
</dbReference>
<dbReference type="Pfam" id="PF25917">
    <property type="entry name" value="BSH_RND"/>
    <property type="match status" value="1"/>
</dbReference>
<sequence length="259" mass="27164">MNEQQKRDAVATLRIPRPPEEGYECSKRRASKAIWAGLAAALLIALIALLRRGAPVTVEVATVTTMAPSQADAVLTASGYVVAQRKAAVASKGTGRLEALYVEEGDRVQAGQVIARLERRDVEAGLAEGRARVGLARAALAQTKAELYEAELTYSRLKTLVGDTTVSKAEFDAADARYRRAVASVASAEAGITAAEAAVRLAEVQVENTNIRAPFDGTVLTKNADVGEVVAPFASSANARGAVVSIADMGSLKGVLEMN</sequence>
<protein>
    <recommendedName>
        <fullName evidence="7">RND efflux pump membrane fusion protein barrel-sandwich domain-containing protein</fullName>
    </recommendedName>
</protein>
<evidence type="ECO:0000256" key="1">
    <source>
        <dbReference type="ARBA" id="ARBA00009477"/>
    </source>
</evidence>
<dbReference type="InterPro" id="IPR058625">
    <property type="entry name" value="MdtA-like_BSH"/>
</dbReference>
<dbReference type="AlphaFoldDB" id="A0A1F6CD35"/>
<evidence type="ECO:0008006" key="7">
    <source>
        <dbReference type="Google" id="ProtNLM"/>
    </source>
</evidence>
<dbReference type="NCBIfam" id="TIGR01730">
    <property type="entry name" value="RND_mfp"/>
    <property type="match status" value="1"/>
</dbReference>
<dbReference type="PANTHER" id="PTHR30469">
    <property type="entry name" value="MULTIDRUG RESISTANCE PROTEIN MDTA"/>
    <property type="match status" value="1"/>
</dbReference>
<proteinExistence type="inferred from homology"/>
<dbReference type="PANTHER" id="PTHR30469:SF38">
    <property type="entry name" value="HLYD FAMILY SECRETION PROTEIN"/>
    <property type="match status" value="1"/>
</dbReference>
<accession>A0A1F6CD35</accession>
<dbReference type="GO" id="GO:1990281">
    <property type="term" value="C:efflux pump complex"/>
    <property type="evidence" value="ECO:0007669"/>
    <property type="project" value="TreeGrafter"/>
</dbReference>
<name>A0A1F6CD35_HANXR</name>
<gene>
    <name evidence="5" type="ORF">A3F84_13910</name>
</gene>
<dbReference type="InterPro" id="IPR006143">
    <property type="entry name" value="RND_pump_MFP"/>
</dbReference>
<evidence type="ECO:0000313" key="6">
    <source>
        <dbReference type="Proteomes" id="UP000178606"/>
    </source>
</evidence>
<keyword evidence="2" id="KW-1133">Transmembrane helix</keyword>
<dbReference type="SUPFAM" id="SSF111369">
    <property type="entry name" value="HlyD-like secretion proteins"/>
    <property type="match status" value="1"/>
</dbReference>
<dbReference type="Proteomes" id="UP000178606">
    <property type="component" value="Unassembled WGS sequence"/>
</dbReference>
<dbReference type="Gene3D" id="1.10.287.470">
    <property type="entry name" value="Helix hairpin bin"/>
    <property type="match status" value="1"/>
</dbReference>
<feature type="transmembrane region" description="Helical" evidence="2">
    <location>
        <begin position="33"/>
        <end position="50"/>
    </location>
</feature>
<feature type="domain" description="Multidrug resistance protein MdtA-like alpha-helical hairpin" evidence="3">
    <location>
        <begin position="136"/>
        <end position="207"/>
    </location>
</feature>